<name>A0A2K3KN64_TRIPR</name>
<dbReference type="EMBL" id="ASHM01214968">
    <property type="protein sequence ID" value="PNX67699.1"/>
    <property type="molecule type" value="Genomic_DNA"/>
</dbReference>
<evidence type="ECO:0000313" key="3">
    <source>
        <dbReference type="Proteomes" id="UP000236291"/>
    </source>
</evidence>
<organism evidence="2 3">
    <name type="scientific">Trifolium pratense</name>
    <name type="common">Red clover</name>
    <dbReference type="NCBI Taxonomy" id="57577"/>
    <lineage>
        <taxon>Eukaryota</taxon>
        <taxon>Viridiplantae</taxon>
        <taxon>Streptophyta</taxon>
        <taxon>Embryophyta</taxon>
        <taxon>Tracheophyta</taxon>
        <taxon>Spermatophyta</taxon>
        <taxon>Magnoliopsida</taxon>
        <taxon>eudicotyledons</taxon>
        <taxon>Gunneridae</taxon>
        <taxon>Pentapetalae</taxon>
        <taxon>rosids</taxon>
        <taxon>fabids</taxon>
        <taxon>Fabales</taxon>
        <taxon>Fabaceae</taxon>
        <taxon>Papilionoideae</taxon>
        <taxon>50 kb inversion clade</taxon>
        <taxon>NPAAA clade</taxon>
        <taxon>Hologalegina</taxon>
        <taxon>IRL clade</taxon>
        <taxon>Trifolieae</taxon>
        <taxon>Trifolium</taxon>
    </lineage>
</organism>
<dbReference type="Proteomes" id="UP000236291">
    <property type="component" value="Unassembled WGS sequence"/>
</dbReference>
<accession>A0A2K3KN64</accession>
<comment type="caution">
    <text evidence="2">The sequence shown here is derived from an EMBL/GenBank/DDBJ whole genome shotgun (WGS) entry which is preliminary data.</text>
</comment>
<protein>
    <submittedName>
        <fullName evidence="2">Uncharacterized protein</fullName>
    </submittedName>
</protein>
<reference evidence="2 3" key="1">
    <citation type="journal article" date="2014" name="Am. J. Bot.">
        <title>Genome assembly and annotation for red clover (Trifolium pratense; Fabaceae).</title>
        <authorList>
            <person name="Istvanek J."/>
            <person name="Jaros M."/>
            <person name="Krenek A."/>
            <person name="Repkova J."/>
        </authorList>
    </citation>
    <scope>NUCLEOTIDE SEQUENCE [LARGE SCALE GENOMIC DNA]</scope>
    <source>
        <strain evidence="3">cv. Tatra</strain>
        <tissue evidence="2">Young leaves</tissue>
    </source>
</reference>
<evidence type="ECO:0000256" key="1">
    <source>
        <dbReference type="SAM" id="MobiDB-lite"/>
    </source>
</evidence>
<reference evidence="2 3" key="2">
    <citation type="journal article" date="2017" name="Front. Plant Sci.">
        <title>Gene Classification and Mining of Molecular Markers Useful in Red Clover (Trifolium pratense) Breeding.</title>
        <authorList>
            <person name="Istvanek J."/>
            <person name="Dluhosova J."/>
            <person name="Dluhos P."/>
            <person name="Patkova L."/>
            <person name="Nedelnik J."/>
            <person name="Repkova J."/>
        </authorList>
    </citation>
    <scope>NUCLEOTIDE SEQUENCE [LARGE SCALE GENOMIC DNA]</scope>
    <source>
        <strain evidence="3">cv. Tatra</strain>
        <tissue evidence="2">Young leaves</tissue>
    </source>
</reference>
<evidence type="ECO:0000313" key="2">
    <source>
        <dbReference type="EMBL" id="PNX67699.1"/>
    </source>
</evidence>
<dbReference type="AlphaFoldDB" id="A0A2K3KN64"/>
<sequence length="29" mass="3550">MVDSEDMDPKEEFHDRRVSPIEELEQIQF</sequence>
<feature type="compositionally biased region" description="Basic and acidic residues" evidence="1">
    <location>
        <begin position="10"/>
        <end position="20"/>
    </location>
</feature>
<proteinExistence type="predicted"/>
<feature type="region of interest" description="Disordered" evidence="1">
    <location>
        <begin position="1"/>
        <end position="29"/>
    </location>
</feature>
<gene>
    <name evidence="2" type="ORF">L195_g063643</name>
</gene>
<feature type="non-terminal residue" evidence="2">
    <location>
        <position position="29"/>
    </location>
</feature>